<sequence length="181" mass="19957">MIFIASSATQALELVKAKNDERRGSFSSLDSKLSCDLSSLLIEEASNAFPVIQWDVNEESTSDSESVRSLDSWNSVFGGDDNDSVGSGGGKRSRNDHGTRRLVRSKKIKSDLSSLARSMLAARSAKEQALWRVSTEDLKLSPKPRGNFTEFKIERNAPYLGIEVAFPLTPQDRTQRPLPGH</sequence>
<reference evidence="2" key="2">
    <citation type="submission" date="2021-04" db="EMBL/GenBank/DDBJ databases">
        <authorList>
            <person name="Podell S."/>
        </authorList>
    </citation>
    <scope>NUCLEOTIDE SEQUENCE</scope>
    <source>
        <strain evidence="2">Hildebrandi</strain>
    </source>
</reference>
<evidence type="ECO:0000256" key="1">
    <source>
        <dbReference type="SAM" id="MobiDB-lite"/>
    </source>
</evidence>
<evidence type="ECO:0000313" key="3">
    <source>
        <dbReference type="Proteomes" id="UP000693970"/>
    </source>
</evidence>
<gene>
    <name evidence="2" type="ORF">IV203_009018</name>
</gene>
<dbReference type="AlphaFoldDB" id="A0A9K3KZX9"/>
<organism evidence="2 3">
    <name type="scientific">Nitzschia inconspicua</name>
    <dbReference type="NCBI Taxonomy" id="303405"/>
    <lineage>
        <taxon>Eukaryota</taxon>
        <taxon>Sar</taxon>
        <taxon>Stramenopiles</taxon>
        <taxon>Ochrophyta</taxon>
        <taxon>Bacillariophyta</taxon>
        <taxon>Bacillariophyceae</taxon>
        <taxon>Bacillariophycidae</taxon>
        <taxon>Bacillariales</taxon>
        <taxon>Bacillariaceae</taxon>
        <taxon>Nitzschia</taxon>
    </lineage>
</organism>
<comment type="caution">
    <text evidence="2">The sequence shown here is derived from an EMBL/GenBank/DDBJ whole genome shotgun (WGS) entry which is preliminary data.</text>
</comment>
<name>A0A9K3KZX9_9STRA</name>
<dbReference type="Proteomes" id="UP000693970">
    <property type="component" value="Unassembled WGS sequence"/>
</dbReference>
<reference evidence="2" key="1">
    <citation type="journal article" date="2021" name="Sci. Rep.">
        <title>Diploid genomic architecture of Nitzschia inconspicua, an elite biomass production diatom.</title>
        <authorList>
            <person name="Oliver A."/>
            <person name="Podell S."/>
            <person name="Pinowska A."/>
            <person name="Traller J.C."/>
            <person name="Smith S.R."/>
            <person name="McClure R."/>
            <person name="Beliaev A."/>
            <person name="Bohutskyi P."/>
            <person name="Hill E.A."/>
            <person name="Rabines A."/>
            <person name="Zheng H."/>
            <person name="Allen L.Z."/>
            <person name="Kuo A."/>
            <person name="Grigoriev I.V."/>
            <person name="Allen A.E."/>
            <person name="Hazlebeck D."/>
            <person name="Allen E.E."/>
        </authorList>
    </citation>
    <scope>NUCLEOTIDE SEQUENCE</scope>
    <source>
        <strain evidence="2">Hildebrandi</strain>
    </source>
</reference>
<proteinExistence type="predicted"/>
<accession>A0A9K3KZX9</accession>
<feature type="region of interest" description="Disordered" evidence="1">
    <location>
        <begin position="78"/>
        <end position="100"/>
    </location>
</feature>
<evidence type="ECO:0000313" key="2">
    <source>
        <dbReference type="EMBL" id="KAG7352970.1"/>
    </source>
</evidence>
<dbReference type="EMBL" id="JAGRRH010000017">
    <property type="protein sequence ID" value="KAG7352970.1"/>
    <property type="molecule type" value="Genomic_DNA"/>
</dbReference>
<protein>
    <submittedName>
        <fullName evidence="2">Uncharacterized protein</fullName>
    </submittedName>
</protein>
<keyword evidence="3" id="KW-1185">Reference proteome</keyword>